<dbReference type="CDD" id="cd00303">
    <property type="entry name" value="retropepsin_like"/>
    <property type="match status" value="1"/>
</dbReference>
<proteinExistence type="predicted"/>
<accession>A0AAQ3U182</accession>
<reference evidence="10 11" key="1">
    <citation type="submission" date="2024-02" db="EMBL/GenBank/DDBJ databases">
        <title>High-quality chromosome-scale genome assembly of Pensacola bahiagrass (Paspalum notatum Flugge var. saurae).</title>
        <authorList>
            <person name="Vega J.M."/>
            <person name="Podio M."/>
            <person name="Orjuela J."/>
            <person name="Siena L.A."/>
            <person name="Pessino S.C."/>
            <person name="Combes M.C."/>
            <person name="Mariac C."/>
            <person name="Albertini E."/>
            <person name="Pupilli F."/>
            <person name="Ortiz J.P.A."/>
            <person name="Leblanc O."/>
        </authorList>
    </citation>
    <scope>NUCLEOTIDE SEQUENCE [LARGE SCALE GENOMIC DNA]</scope>
    <source>
        <strain evidence="10">R1</strain>
        <tissue evidence="10">Leaf</tissue>
    </source>
</reference>
<keyword evidence="3" id="KW-0548">Nucleotidyltransferase</keyword>
<keyword evidence="4" id="KW-0540">Nuclease</keyword>
<dbReference type="AlphaFoldDB" id="A0AAQ3U182"/>
<evidence type="ECO:0000256" key="5">
    <source>
        <dbReference type="ARBA" id="ARBA00022759"/>
    </source>
</evidence>
<dbReference type="SUPFAM" id="SSF50630">
    <property type="entry name" value="Acid proteases"/>
    <property type="match status" value="1"/>
</dbReference>
<dbReference type="FunFam" id="3.10.10.10:FF:000007">
    <property type="entry name" value="Retrovirus-related Pol polyprotein from transposon 17.6-like Protein"/>
    <property type="match status" value="1"/>
</dbReference>
<dbReference type="GO" id="GO:0004519">
    <property type="term" value="F:endonuclease activity"/>
    <property type="evidence" value="ECO:0007669"/>
    <property type="project" value="UniProtKB-KW"/>
</dbReference>
<keyword evidence="2" id="KW-0808">Transferase</keyword>
<evidence type="ECO:0000259" key="9">
    <source>
        <dbReference type="Pfam" id="PF00078"/>
    </source>
</evidence>
<dbReference type="Gene3D" id="3.10.10.10">
    <property type="entry name" value="HIV Type 1 Reverse Transcriptase, subunit A, domain 1"/>
    <property type="match status" value="1"/>
</dbReference>
<dbReference type="PANTHER" id="PTHR24559">
    <property type="entry name" value="TRANSPOSON TY3-I GAG-POL POLYPROTEIN"/>
    <property type="match status" value="1"/>
</dbReference>
<keyword evidence="7" id="KW-0695">RNA-directed DNA polymerase</keyword>
<dbReference type="GO" id="GO:0003964">
    <property type="term" value="F:RNA-directed DNA polymerase activity"/>
    <property type="evidence" value="ECO:0007669"/>
    <property type="project" value="UniProtKB-KW"/>
</dbReference>
<keyword evidence="5" id="KW-0255">Endonuclease</keyword>
<dbReference type="InterPro" id="IPR043128">
    <property type="entry name" value="Rev_trsase/Diguanyl_cyclase"/>
</dbReference>
<dbReference type="GO" id="GO:0006508">
    <property type="term" value="P:proteolysis"/>
    <property type="evidence" value="ECO:0007669"/>
    <property type="project" value="UniProtKB-KW"/>
</dbReference>
<evidence type="ECO:0000313" key="11">
    <source>
        <dbReference type="Proteomes" id="UP001341281"/>
    </source>
</evidence>
<protein>
    <recommendedName>
        <fullName evidence="9">Reverse transcriptase domain-containing protein</fullName>
    </recommendedName>
</protein>
<keyword evidence="6" id="KW-0378">Hydrolase</keyword>
<name>A0AAQ3U182_PASNO</name>
<dbReference type="InterPro" id="IPR000477">
    <property type="entry name" value="RT_dom"/>
</dbReference>
<dbReference type="Gene3D" id="2.40.70.10">
    <property type="entry name" value="Acid Proteases"/>
    <property type="match status" value="1"/>
</dbReference>
<dbReference type="GO" id="GO:0008233">
    <property type="term" value="F:peptidase activity"/>
    <property type="evidence" value="ECO:0007669"/>
    <property type="project" value="UniProtKB-KW"/>
</dbReference>
<evidence type="ECO:0000256" key="4">
    <source>
        <dbReference type="ARBA" id="ARBA00022722"/>
    </source>
</evidence>
<keyword evidence="1" id="KW-0645">Protease</keyword>
<dbReference type="InterPro" id="IPR053134">
    <property type="entry name" value="RNA-dir_DNA_polymerase"/>
</dbReference>
<dbReference type="Proteomes" id="UP001341281">
    <property type="component" value="Chromosome 07"/>
</dbReference>
<dbReference type="InterPro" id="IPR021109">
    <property type="entry name" value="Peptidase_aspartic_dom_sf"/>
</dbReference>
<evidence type="ECO:0000256" key="7">
    <source>
        <dbReference type="ARBA" id="ARBA00022918"/>
    </source>
</evidence>
<sequence>MVTNGGQHDPQYASAEEVDSIRHTLNMFMKEQDLHNKTVTKQLEQLLGYLSKSQLPPEDKGSTVKTRGPKLTFPEFEGEDPAGWIRKSEKYFEMVGVPNEERVSVAIIYIKGRAEYWWRGYPKLRNSLLFKNFVQLGKQLYSVILVPNDQGREEVAVIEDSDQNEQEDSFWGSTFILKINMGSKIATALVDTGSDTSFITPKFALKANCAIQPAPKIQVAAADGTKMLSENYYKNCTYKIQGHQFQSNFRLLAVQGYDIILGADWIYTHSPIDGRELITFEDETFPANNSLISSNKLQLLLQQGAVGALLLLINTTPTNTPPSDTLLPVAIQTLLNQYQDIFQEPTQLPPPRSIDHTIPLVDATKTIHQRPYRLPYHKKNAMEDLISQLLQSQMIRPSVSPYSSPVILVKKKDGAWRLCVDYRNLNANTIKNKYPIPIIEDLLDELHGAKIFSKIDLRSGYHQIRMHPVDIYKIAFTTHLGHFEYLVMPFGLTNAPAFTLTTQFIFDKSIGSHALQIVFDILRKHSLYAKTIIFGSHNQHPRSSYLSTMVFSHRTESLFGVNRIDEALKKDAFQWGPLQTQDMIDNTTCQ</sequence>
<dbReference type="PANTHER" id="PTHR24559:SF450">
    <property type="entry name" value="RNA-DIRECTED DNA POLYMERASE HOMOLOG"/>
    <property type="match status" value="1"/>
</dbReference>
<feature type="region of interest" description="Disordered" evidence="8">
    <location>
        <begin position="53"/>
        <end position="72"/>
    </location>
</feature>
<dbReference type="CDD" id="cd01647">
    <property type="entry name" value="RT_LTR"/>
    <property type="match status" value="1"/>
</dbReference>
<dbReference type="Pfam" id="PF08284">
    <property type="entry name" value="RVP_2"/>
    <property type="match status" value="1"/>
</dbReference>
<evidence type="ECO:0000256" key="1">
    <source>
        <dbReference type="ARBA" id="ARBA00022670"/>
    </source>
</evidence>
<evidence type="ECO:0000256" key="8">
    <source>
        <dbReference type="SAM" id="MobiDB-lite"/>
    </source>
</evidence>
<dbReference type="SUPFAM" id="SSF56672">
    <property type="entry name" value="DNA/RNA polymerases"/>
    <property type="match status" value="1"/>
</dbReference>
<organism evidence="10 11">
    <name type="scientific">Paspalum notatum var. saurae</name>
    <dbReference type="NCBI Taxonomy" id="547442"/>
    <lineage>
        <taxon>Eukaryota</taxon>
        <taxon>Viridiplantae</taxon>
        <taxon>Streptophyta</taxon>
        <taxon>Embryophyta</taxon>
        <taxon>Tracheophyta</taxon>
        <taxon>Spermatophyta</taxon>
        <taxon>Magnoliopsida</taxon>
        <taxon>Liliopsida</taxon>
        <taxon>Poales</taxon>
        <taxon>Poaceae</taxon>
        <taxon>PACMAD clade</taxon>
        <taxon>Panicoideae</taxon>
        <taxon>Andropogonodae</taxon>
        <taxon>Paspaleae</taxon>
        <taxon>Paspalinae</taxon>
        <taxon>Paspalum</taxon>
    </lineage>
</organism>
<dbReference type="InterPro" id="IPR043502">
    <property type="entry name" value="DNA/RNA_pol_sf"/>
</dbReference>
<evidence type="ECO:0000256" key="2">
    <source>
        <dbReference type="ARBA" id="ARBA00022679"/>
    </source>
</evidence>
<feature type="domain" description="Reverse transcriptase" evidence="9">
    <location>
        <begin position="409"/>
        <end position="508"/>
    </location>
</feature>
<gene>
    <name evidence="10" type="ORF">U9M48_030820</name>
</gene>
<evidence type="ECO:0000313" key="10">
    <source>
        <dbReference type="EMBL" id="WVZ83699.1"/>
    </source>
</evidence>
<dbReference type="Pfam" id="PF00078">
    <property type="entry name" value="RVT_1"/>
    <property type="match status" value="1"/>
</dbReference>
<keyword evidence="11" id="KW-1185">Reference proteome</keyword>
<evidence type="ECO:0000256" key="3">
    <source>
        <dbReference type="ARBA" id="ARBA00022695"/>
    </source>
</evidence>
<dbReference type="Gene3D" id="3.30.70.270">
    <property type="match status" value="1"/>
</dbReference>
<dbReference type="EMBL" id="CP144751">
    <property type="protein sequence ID" value="WVZ83699.1"/>
    <property type="molecule type" value="Genomic_DNA"/>
</dbReference>
<evidence type="ECO:0000256" key="6">
    <source>
        <dbReference type="ARBA" id="ARBA00022801"/>
    </source>
</evidence>